<dbReference type="Pfam" id="PF20989">
    <property type="entry name" value="Sarcoglycan_2_C"/>
    <property type="match status" value="1"/>
</dbReference>
<dbReference type="SUPFAM" id="SSF49313">
    <property type="entry name" value="Cadherin-like"/>
    <property type="match status" value="1"/>
</dbReference>
<comment type="subcellular location">
    <subcellularLocation>
        <location evidence="3">Cell membrane</location>
        <location evidence="3">Sarcolemma</location>
        <topology evidence="3">Single-pass membrane protein</topology>
    </subcellularLocation>
    <subcellularLocation>
        <location evidence="2">Cytoplasm</location>
        <location evidence="2">Cytoskeleton</location>
    </subcellularLocation>
</comment>
<name>A0AAN7VAL3_9COLE</name>
<evidence type="ECO:0000256" key="8">
    <source>
        <dbReference type="ARBA" id="ARBA00022989"/>
    </source>
</evidence>
<evidence type="ECO:0000313" key="16">
    <source>
        <dbReference type="Proteomes" id="UP001329430"/>
    </source>
</evidence>
<keyword evidence="5" id="KW-1003">Cell membrane</keyword>
<feature type="transmembrane region" description="Helical" evidence="12">
    <location>
        <begin position="287"/>
        <end position="311"/>
    </location>
</feature>
<keyword evidence="13" id="KW-0732">Signal</keyword>
<keyword evidence="7 12" id="KW-0812">Transmembrane</keyword>
<evidence type="ECO:0000256" key="7">
    <source>
        <dbReference type="ARBA" id="ARBA00022692"/>
    </source>
</evidence>
<dbReference type="InterPro" id="IPR015919">
    <property type="entry name" value="Cadherin-like_sf"/>
</dbReference>
<keyword evidence="6" id="KW-0963">Cytoplasm</keyword>
<evidence type="ECO:0000256" key="2">
    <source>
        <dbReference type="ARBA" id="ARBA00004245"/>
    </source>
</evidence>
<dbReference type="EMBL" id="JAVRBK010000004">
    <property type="protein sequence ID" value="KAK5644790.1"/>
    <property type="molecule type" value="Genomic_DNA"/>
</dbReference>
<evidence type="ECO:0000256" key="3">
    <source>
        <dbReference type="ARBA" id="ARBA00004513"/>
    </source>
</evidence>
<comment type="function">
    <text evidence="1">Component of the sarcoglycan complex, a subcomplex of the dystrophin-glycoprotein complex which forms a link between the F-actin cytoskeleton and the extracellular matrix.</text>
</comment>
<feature type="domain" description="Dystroglycan-type cadherin-like" evidence="14">
    <location>
        <begin position="12"/>
        <end position="117"/>
    </location>
</feature>
<keyword evidence="11" id="KW-0206">Cytoskeleton</keyword>
<accession>A0AAN7VAL3</accession>
<dbReference type="Proteomes" id="UP001329430">
    <property type="component" value="Chromosome 4"/>
</dbReference>
<dbReference type="Pfam" id="PF05510">
    <property type="entry name" value="Sarcoglycan_2"/>
    <property type="match status" value="1"/>
</dbReference>
<keyword evidence="16" id="KW-1185">Reference proteome</keyword>
<sequence length="410" mass="47339">MKKSSVLILQFFTLTFAHNITKTEVFVIHIKPSLFNWTYEGNPDQFVYQPSLLHSPDLPSWINYYYSNHHHTGYLYGVPPDSLHTDVKIEIVALNRQNYDTRHQIITIHVNEKSHPAKNEVHLKIDNLNVEDMFDFERVERLKNVFRRSLWKESGKDMHVTFLASAVQLGARLPPNPNEGEGVVVRIGSRAHLSTELIKLQKEVKPLWRHTSCPRDFKRTTVERFFRDAGFALDWCAFRLIEDSSSAMGHHSSSTEKLEKLSNLEASSHWRAFSADDIPERSYSNEFAVTILLPLFIFTVLSLMLSFILCFHHEAIDDRHSEEFLDNIFHICTDYFSSREFINHTPTHEIISHYAALNRTSHSQKSYSTACLSPELVSRSHTESPTLGARGIHCRPSPPPYVRPKFKPGL</sequence>
<evidence type="ECO:0000256" key="1">
    <source>
        <dbReference type="ARBA" id="ARBA00002860"/>
    </source>
</evidence>
<organism evidence="15 16">
    <name type="scientific">Pyrocoelia pectoralis</name>
    <dbReference type="NCBI Taxonomy" id="417401"/>
    <lineage>
        <taxon>Eukaryota</taxon>
        <taxon>Metazoa</taxon>
        <taxon>Ecdysozoa</taxon>
        <taxon>Arthropoda</taxon>
        <taxon>Hexapoda</taxon>
        <taxon>Insecta</taxon>
        <taxon>Pterygota</taxon>
        <taxon>Neoptera</taxon>
        <taxon>Endopterygota</taxon>
        <taxon>Coleoptera</taxon>
        <taxon>Polyphaga</taxon>
        <taxon>Elateriformia</taxon>
        <taxon>Elateroidea</taxon>
        <taxon>Lampyridae</taxon>
        <taxon>Lampyrinae</taxon>
        <taxon>Pyrocoelia</taxon>
    </lineage>
</organism>
<feature type="signal peptide" evidence="13">
    <location>
        <begin position="1"/>
        <end position="17"/>
    </location>
</feature>
<evidence type="ECO:0000313" key="15">
    <source>
        <dbReference type="EMBL" id="KAK5644790.1"/>
    </source>
</evidence>
<dbReference type="InterPro" id="IPR006644">
    <property type="entry name" value="Cadg"/>
</dbReference>
<dbReference type="GO" id="GO:0005856">
    <property type="term" value="C:cytoskeleton"/>
    <property type="evidence" value="ECO:0007669"/>
    <property type="project" value="UniProtKB-SubCell"/>
</dbReference>
<evidence type="ECO:0000256" key="6">
    <source>
        <dbReference type="ARBA" id="ARBA00022490"/>
    </source>
</evidence>
<comment type="caution">
    <text evidence="15">The sequence shown here is derived from an EMBL/GenBank/DDBJ whole genome shotgun (WGS) entry which is preliminary data.</text>
</comment>
<dbReference type="InterPro" id="IPR008908">
    <property type="entry name" value="Sarcoglycan_alpha/epsilon"/>
</dbReference>
<dbReference type="GO" id="GO:0042383">
    <property type="term" value="C:sarcolemma"/>
    <property type="evidence" value="ECO:0007669"/>
    <property type="project" value="UniProtKB-SubCell"/>
</dbReference>
<dbReference type="AlphaFoldDB" id="A0AAN7VAL3"/>
<keyword evidence="10" id="KW-0325">Glycoprotein</keyword>
<comment type="similarity">
    <text evidence="4">Belongs to the sarcoglycan alpha/epsilon family.</text>
</comment>
<evidence type="ECO:0000256" key="10">
    <source>
        <dbReference type="ARBA" id="ARBA00023180"/>
    </source>
</evidence>
<dbReference type="InterPro" id="IPR048347">
    <property type="entry name" value="Sarcoglycan_C"/>
</dbReference>
<evidence type="ECO:0000256" key="4">
    <source>
        <dbReference type="ARBA" id="ARBA00007721"/>
    </source>
</evidence>
<evidence type="ECO:0000256" key="12">
    <source>
        <dbReference type="SAM" id="Phobius"/>
    </source>
</evidence>
<dbReference type="PANTHER" id="PTHR10132">
    <property type="entry name" value="ALPHA-/EPSILON-SARCOGLYCAN FAMILY MEMBER"/>
    <property type="match status" value="1"/>
</dbReference>
<dbReference type="SMART" id="SM00736">
    <property type="entry name" value="CADG"/>
    <property type="match status" value="1"/>
</dbReference>
<dbReference type="InterPro" id="IPR048346">
    <property type="entry name" value="Sarcoglycan_N"/>
</dbReference>
<evidence type="ECO:0000256" key="13">
    <source>
        <dbReference type="SAM" id="SignalP"/>
    </source>
</evidence>
<reference evidence="15 16" key="1">
    <citation type="journal article" date="2024" name="Insects">
        <title>An Improved Chromosome-Level Genome Assembly of the Firefly Pyrocoelia pectoralis.</title>
        <authorList>
            <person name="Fu X."/>
            <person name="Meyer-Rochow V.B."/>
            <person name="Ballantyne L."/>
            <person name="Zhu X."/>
        </authorList>
    </citation>
    <scope>NUCLEOTIDE SEQUENCE [LARGE SCALE GENOMIC DNA]</scope>
    <source>
        <strain evidence="15">XCY_ONT2</strain>
    </source>
</reference>
<dbReference type="GO" id="GO:0005509">
    <property type="term" value="F:calcium ion binding"/>
    <property type="evidence" value="ECO:0007669"/>
    <property type="project" value="InterPro"/>
</dbReference>
<protein>
    <recommendedName>
        <fullName evidence="14">Dystroglycan-type cadherin-like domain-containing protein</fullName>
    </recommendedName>
</protein>
<keyword evidence="8 12" id="KW-1133">Transmembrane helix</keyword>
<evidence type="ECO:0000259" key="14">
    <source>
        <dbReference type="SMART" id="SM00736"/>
    </source>
</evidence>
<feature type="chain" id="PRO_5042955485" description="Dystroglycan-type cadherin-like domain-containing protein" evidence="13">
    <location>
        <begin position="18"/>
        <end position="410"/>
    </location>
</feature>
<evidence type="ECO:0000256" key="5">
    <source>
        <dbReference type="ARBA" id="ARBA00022475"/>
    </source>
</evidence>
<evidence type="ECO:0000256" key="9">
    <source>
        <dbReference type="ARBA" id="ARBA00023136"/>
    </source>
</evidence>
<proteinExistence type="inferred from homology"/>
<gene>
    <name evidence="15" type="ORF">RI129_006090</name>
</gene>
<dbReference type="GO" id="GO:0016012">
    <property type="term" value="C:sarcoglycan complex"/>
    <property type="evidence" value="ECO:0007669"/>
    <property type="project" value="InterPro"/>
</dbReference>
<evidence type="ECO:0000256" key="11">
    <source>
        <dbReference type="ARBA" id="ARBA00023212"/>
    </source>
</evidence>
<keyword evidence="9 12" id="KW-0472">Membrane</keyword>
<dbReference type="PANTHER" id="PTHR10132:SF14">
    <property type="entry name" value="SARCOGLYCAN ALPHA, ISOFORM C"/>
    <property type="match status" value="1"/>
</dbReference>